<dbReference type="Pfam" id="PF08901">
    <property type="entry name" value="DUF1847"/>
    <property type="match status" value="1"/>
</dbReference>
<name>A0A2N3HZB5_9BACT</name>
<dbReference type="RefSeq" id="WP_101260993.1">
    <property type="nucleotide sequence ID" value="NZ_MVDD01000005.1"/>
</dbReference>
<comment type="caution">
    <text evidence="1">The sequence shown here is derived from an EMBL/GenBank/DDBJ whole genome shotgun (WGS) entry which is preliminary data.</text>
</comment>
<reference evidence="1 2" key="1">
    <citation type="journal article" date="2017" name="Front. Microbiol.">
        <title>Labilibaculum manganireducens gen. nov., sp. nov. and Labilibaculum filiforme sp. nov., Novel Bacteroidetes Isolated from Subsurface Sediments of the Baltic Sea.</title>
        <authorList>
            <person name="Vandieken V."/>
            <person name="Marshall I.P."/>
            <person name="Niemann H."/>
            <person name="Engelen B."/>
            <person name="Cypionka H."/>
        </authorList>
    </citation>
    <scope>NUCLEOTIDE SEQUENCE [LARGE SCALE GENOMIC DNA]</scope>
    <source>
        <strain evidence="1 2">59.16B</strain>
    </source>
</reference>
<evidence type="ECO:0000313" key="2">
    <source>
        <dbReference type="Proteomes" id="UP000233535"/>
    </source>
</evidence>
<dbReference type="OrthoDB" id="9795204at2"/>
<keyword evidence="2" id="KW-1185">Reference proteome</keyword>
<proteinExistence type="predicted"/>
<evidence type="ECO:0008006" key="3">
    <source>
        <dbReference type="Google" id="ProtNLM"/>
    </source>
</evidence>
<sequence>MDDKDLYSDHDISIMKNAADSLNRNNDRIQEIIEFAKISNIKIIGIAHCTTFTKQANQLRTFLELAGFTVEQVNCKIGKVPFSDLVPNYKGISCNPAGQAHYLEEKNTELNIMMGLCLGHDLIFNAKSKAPVTPLIVKDRKLNHHSIEKLDSSDS</sequence>
<accession>A0A2N3HZB5</accession>
<dbReference type="EMBL" id="MVDD01000005">
    <property type="protein sequence ID" value="PKQ63405.1"/>
    <property type="molecule type" value="Genomic_DNA"/>
</dbReference>
<gene>
    <name evidence="1" type="ORF">BZG02_08440</name>
</gene>
<dbReference type="InterPro" id="IPR014997">
    <property type="entry name" value="DUF1847"/>
</dbReference>
<organism evidence="1 2">
    <name type="scientific">Labilibaculum filiforme</name>
    <dbReference type="NCBI Taxonomy" id="1940526"/>
    <lineage>
        <taxon>Bacteria</taxon>
        <taxon>Pseudomonadati</taxon>
        <taxon>Bacteroidota</taxon>
        <taxon>Bacteroidia</taxon>
        <taxon>Marinilabiliales</taxon>
        <taxon>Marinifilaceae</taxon>
        <taxon>Labilibaculum</taxon>
    </lineage>
</organism>
<dbReference type="Proteomes" id="UP000233535">
    <property type="component" value="Unassembled WGS sequence"/>
</dbReference>
<protein>
    <recommendedName>
        <fullName evidence="3">Metal-binding protein</fullName>
    </recommendedName>
</protein>
<dbReference type="AlphaFoldDB" id="A0A2N3HZB5"/>
<evidence type="ECO:0000313" key="1">
    <source>
        <dbReference type="EMBL" id="PKQ63405.1"/>
    </source>
</evidence>